<comment type="caution">
    <text evidence="2">The sequence shown here is derived from an EMBL/GenBank/DDBJ whole genome shotgun (WGS) entry which is preliminary data.</text>
</comment>
<dbReference type="OrthoDB" id="9806704at2"/>
<name>A0A150X4P1_9BACT</name>
<organism evidence="2 3">
    <name type="scientific">Roseivirga spongicola</name>
    <dbReference type="NCBI Taxonomy" id="333140"/>
    <lineage>
        <taxon>Bacteria</taxon>
        <taxon>Pseudomonadati</taxon>
        <taxon>Bacteroidota</taxon>
        <taxon>Cytophagia</taxon>
        <taxon>Cytophagales</taxon>
        <taxon>Roseivirgaceae</taxon>
        <taxon>Roseivirga</taxon>
    </lineage>
</organism>
<evidence type="ECO:0000259" key="1">
    <source>
        <dbReference type="Pfam" id="PF18134"/>
    </source>
</evidence>
<dbReference type="InterPro" id="IPR040511">
    <property type="entry name" value="AGS_C"/>
</dbReference>
<accession>A0A150X4P1</accession>
<dbReference type="SUPFAM" id="SSF55073">
    <property type="entry name" value="Nucleotide cyclase"/>
    <property type="match status" value="1"/>
</dbReference>
<dbReference type="Proteomes" id="UP000075606">
    <property type="component" value="Unassembled WGS sequence"/>
</dbReference>
<evidence type="ECO:0000313" key="2">
    <source>
        <dbReference type="EMBL" id="KYG73690.1"/>
    </source>
</evidence>
<protein>
    <recommendedName>
        <fullName evidence="1">Adenylyl/Guanylyl and SMODS C-terminal sensor domain-containing protein</fullName>
    </recommendedName>
</protein>
<reference evidence="2 3" key="1">
    <citation type="submission" date="2016-01" db="EMBL/GenBank/DDBJ databases">
        <title>Genome sequencing of Roseivirga spongicola UST030701-084.</title>
        <authorList>
            <person name="Selvaratnam C."/>
            <person name="Thevarajoo S."/>
            <person name="Goh K.M."/>
            <person name="Ee R."/>
            <person name="Chan K.-G."/>
            <person name="Chong C.S."/>
        </authorList>
    </citation>
    <scope>NUCLEOTIDE SEQUENCE [LARGE SCALE GENOMIC DNA]</scope>
    <source>
        <strain evidence="2 3">UST030701-084</strain>
    </source>
</reference>
<proteinExistence type="predicted"/>
<gene>
    <name evidence="2" type="ORF">AWW68_13460</name>
</gene>
<dbReference type="InterPro" id="IPR029787">
    <property type="entry name" value="Nucleotide_cyclase"/>
</dbReference>
<feature type="domain" description="Adenylyl/Guanylyl and SMODS C-terminal sensor" evidence="1">
    <location>
        <begin position="320"/>
        <end position="410"/>
    </location>
</feature>
<dbReference type="EMBL" id="LRPC01000028">
    <property type="protein sequence ID" value="KYG73690.1"/>
    <property type="molecule type" value="Genomic_DNA"/>
</dbReference>
<dbReference type="Pfam" id="PF18134">
    <property type="entry name" value="AGS_C"/>
    <property type="match status" value="1"/>
</dbReference>
<dbReference type="Gene3D" id="3.30.70.1230">
    <property type="entry name" value="Nucleotide cyclase"/>
    <property type="match status" value="1"/>
</dbReference>
<dbReference type="AlphaFoldDB" id="A0A150X4P1"/>
<dbReference type="STRING" id="333140.AWW68_13460"/>
<keyword evidence="3" id="KW-1185">Reference proteome</keyword>
<evidence type="ECO:0000313" key="3">
    <source>
        <dbReference type="Proteomes" id="UP000075606"/>
    </source>
</evidence>
<dbReference type="RefSeq" id="WP_068222355.1">
    <property type="nucleotide sequence ID" value="NZ_LRPC01000028.1"/>
</dbReference>
<sequence length="433" mass="49333">MKLFEKTMQGFNPYFVNESRDLSFSDVSGQSNALTKSRLDKGLLGLGSTKTKNIIEFNETDLSRYFSPSPLRFSDISIGGHPDFEDINHNETTMHNAVSFFMDIKGSTGLIGIVRDLEELRLLKDNILTLAIRVCNYFGGHVQRLQGDGIFVLFVRRGKEPYDALIGALNASAILTYFIKNEFGPAIQEIGIEKPIRIRTGIDFGPDEKVLWSRYGIPGCDELTTTSVHTDMAAKLQQRAPSFGVMIGDNVRGLLDLDSSLLSIRTYQENGITQKDESFTISKNYKYKFWVFDWEKYLLKYACCERSGTSIIFVKPEKRLKCIRQDTGYEYIENSYALPKGVKLRFEVLNRHGEKLVNFPPQKIEWKILNTGKEASRDEKLEIPIPLYNSSMEIEVDTAYLGQHKIQCKIGTWPNSSTLEFHVFVRSNYLLPS</sequence>